<sequence length="850" mass="96306">MENIRERIYLAALLHDIGKFYQRADTGSVRSSQYLNAHNQAESTYCPVYKGQYSHKHVLWTAQFIEDFKQVFQNLLQEDAEILSSGKDSLLHLAAEHHLTEEQLSEWGRLIKEADGLSSGMDRSLEDAFRDSADESDTAWDAFKRKRMVSILQTIVGSDGEKPADTGARLPVESMRLTKEAAFPKRFEANEPAPDYASLWEKFIGEFKFIQANTYRAFSETFLNLLFKYASCVPASTIHFPDVSLYDHLKTTAALAVCLYDFQRSGAGERNPFLLIGADFSGIQPYIYQIVSKYAGKNLKGRSFYLRILSDAVVRYLLKELGLFQANVIYNSGGGFYLLAPNTPKVKERLREAVETIEERLFKAHGTTLFVAIDSIELSKEALMHQGKENLGSVWGDLFLKRDRKKAARFATQIQSNYAAFFEPSLRGGDAKRDSITGEEFVPGDKVVQMDNLTLKSVTASQIEIGKKLRETNLLVVKEGEPLAYWNDKEHIAPADLGFTYYFLNEEDIKEMKERLIASADQVSVITLNGKDGDCDFLHSINGINNVYGLEFYGGNESDRKDVPTFEAMCANENLSRMGVLRMDVDNLGRVFQQGIAPERATLSRFAALSRSFDFFFSGYLNTIWRETDPKRSFIVYSGGDDVFIVGSWDVVIELAEKIRADFKEFTCGNPAFSLSAGIAIVSPKFPIMKGAEESAEEESAAKAHEVQEGNHTYEKNSISFMDMPLNWDLEYPAVKRLKERLCEMLLSKKLPKSFLSKVMSHYANAGIKGHTITRMKTYWMLTYDLSRFKERADKSVKELIDHCIQEVCDSGRKTLDGEPLTTNYHALELWAFAARWAELAYRTDKEKNN</sequence>
<comment type="cofactor">
    <cofactor evidence="1">
        <name>a divalent metal cation</name>
        <dbReference type="ChEBI" id="CHEBI:60240"/>
    </cofactor>
</comment>
<evidence type="ECO:0000256" key="1">
    <source>
        <dbReference type="ARBA" id="ARBA00001968"/>
    </source>
</evidence>
<name>A0A9D2BRT8_9BACT</name>
<keyword evidence="8" id="KW-0378">Hydrolase</keyword>
<dbReference type="GO" id="GO:0004527">
    <property type="term" value="F:exonuclease activity"/>
    <property type="evidence" value="ECO:0007669"/>
    <property type="project" value="UniProtKB-KW"/>
</dbReference>
<evidence type="ECO:0000313" key="15">
    <source>
        <dbReference type="Proteomes" id="UP000823847"/>
    </source>
</evidence>
<keyword evidence="5" id="KW-0540">Nuclease</keyword>
<dbReference type="GO" id="GO:0005524">
    <property type="term" value="F:ATP binding"/>
    <property type="evidence" value="ECO:0007669"/>
    <property type="project" value="UniProtKB-KW"/>
</dbReference>
<organism evidence="14 15">
    <name type="scientific">Candidatus Parabacteroides intestinigallinarum</name>
    <dbReference type="NCBI Taxonomy" id="2838722"/>
    <lineage>
        <taxon>Bacteria</taxon>
        <taxon>Pseudomonadati</taxon>
        <taxon>Bacteroidota</taxon>
        <taxon>Bacteroidia</taxon>
        <taxon>Bacteroidales</taxon>
        <taxon>Tannerellaceae</taxon>
        <taxon>Parabacteroides</taxon>
    </lineage>
</organism>
<dbReference type="Pfam" id="PF18211">
    <property type="entry name" value="Csm1_B"/>
    <property type="match status" value="1"/>
</dbReference>
<dbReference type="Pfam" id="PF22335">
    <property type="entry name" value="Cas10-Cmr2_palm2"/>
    <property type="match status" value="1"/>
</dbReference>
<reference evidence="14" key="2">
    <citation type="submission" date="2021-04" db="EMBL/GenBank/DDBJ databases">
        <authorList>
            <person name="Gilroy R."/>
        </authorList>
    </citation>
    <scope>NUCLEOTIDE SEQUENCE</scope>
    <source>
        <strain evidence="14">ChiHecec2B26-12326</strain>
    </source>
</reference>
<keyword evidence="11" id="KW-0051">Antiviral defense</keyword>
<proteinExistence type="inferred from homology"/>
<comment type="caution">
    <text evidence="14">The sequence shown here is derived from an EMBL/GenBank/DDBJ whole genome shotgun (WGS) entry which is preliminary data.</text>
</comment>
<dbReference type="PROSITE" id="PS50887">
    <property type="entry name" value="GGDEF"/>
    <property type="match status" value="1"/>
</dbReference>
<evidence type="ECO:0000256" key="3">
    <source>
        <dbReference type="ARBA" id="ARBA00014333"/>
    </source>
</evidence>
<accession>A0A9D2BRT8</accession>
<dbReference type="AlphaFoldDB" id="A0A9D2BRT8"/>
<dbReference type="EMBL" id="DXEN01000095">
    <property type="protein sequence ID" value="HIX87461.1"/>
    <property type="molecule type" value="Genomic_DNA"/>
</dbReference>
<dbReference type="GO" id="GO:0016740">
    <property type="term" value="F:transferase activity"/>
    <property type="evidence" value="ECO:0007669"/>
    <property type="project" value="UniProtKB-KW"/>
</dbReference>
<protein>
    <recommendedName>
        <fullName evidence="3">CRISPR system single-strand-specific deoxyribonuclease Cas10/Csm1 (subtype III-A)</fullName>
    </recommendedName>
    <alternativeName>
        <fullName evidence="12">Cyclic oligoadenylate synthase</fullName>
    </alternativeName>
</protein>
<evidence type="ECO:0000256" key="11">
    <source>
        <dbReference type="ARBA" id="ARBA00023118"/>
    </source>
</evidence>
<reference evidence="14" key="1">
    <citation type="journal article" date="2021" name="PeerJ">
        <title>Extensive microbial diversity within the chicken gut microbiome revealed by metagenomics and culture.</title>
        <authorList>
            <person name="Gilroy R."/>
            <person name="Ravi A."/>
            <person name="Getino M."/>
            <person name="Pursley I."/>
            <person name="Horton D.L."/>
            <person name="Alikhan N.F."/>
            <person name="Baker D."/>
            <person name="Gharbi K."/>
            <person name="Hall N."/>
            <person name="Watson M."/>
            <person name="Adriaenssens E.M."/>
            <person name="Foster-Nyarko E."/>
            <person name="Jarju S."/>
            <person name="Secka A."/>
            <person name="Antonio M."/>
            <person name="Oren A."/>
            <person name="Chaudhuri R.R."/>
            <person name="La Ragione R."/>
            <person name="Hildebrand F."/>
            <person name="Pallen M.J."/>
        </authorList>
    </citation>
    <scope>NUCLEOTIDE SEQUENCE</scope>
    <source>
        <strain evidence="14">ChiHecec2B26-12326</strain>
    </source>
</reference>
<dbReference type="InterPro" id="IPR054767">
    <property type="entry name" value="Cas10-Cmr2_palm2"/>
</dbReference>
<dbReference type="SUPFAM" id="SSF109604">
    <property type="entry name" value="HD-domain/PDEase-like"/>
    <property type="match status" value="1"/>
</dbReference>
<dbReference type="Proteomes" id="UP000823847">
    <property type="component" value="Unassembled WGS sequence"/>
</dbReference>
<evidence type="ECO:0000259" key="13">
    <source>
        <dbReference type="PROSITE" id="PS50887"/>
    </source>
</evidence>
<keyword evidence="10" id="KW-0067">ATP-binding</keyword>
<dbReference type="PANTHER" id="PTHR36528">
    <property type="entry name" value="CRISPR SYSTEM SINGLE-STRAND-SPECIFIC DEOXYRIBONUCLEASE CAS10/CSM1 (SUBTYPE III-A)"/>
    <property type="match status" value="1"/>
</dbReference>
<keyword evidence="4" id="KW-0808">Transferase</keyword>
<dbReference type="PANTHER" id="PTHR36528:SF1">
    <property type="entry name" value="CRISPR SYSTEM SINGLE-STRAND-SPECIFIC DEOXYRIBONUCLEASE CAS10_CSM1 (SUBTYPE III-A)"/>
    <property type="match status" value="1"/>
</dbReference>
<dbReference type="NCBIfam" id="TIGR02578">
    <property type="entry name" value="cas_TM1811_Csm1"/>
    <property type="match status" value="1"/>
</dbReference>
<evidence type="ECO:0000256" key="6">
    <source>
        <dbReference type="ARBA" id="ARBA00022741"/>
    </source>
</evidence>
<gene>
    <name evidence="14" type="primary">cas10</name>
    <name evidence="14" type="ORF">H9848_12790</name>
</gene>
<dbReference type="InterPro" id="IPR013408">
    <property type="entry name" value="Cas10/Csm1"/>
</dbReference>
<keyword evidence="6" id="KW-0547">Nucleotide-binding</keyword>
<evidence type="ECO:0000256" key="10">
    <source>
        <dbReference type="ARBA" id="ARBA00022840"/>
    </source>
</evidence>
<evidence type="ECO:0000256" key="4">
    <source>
        <dbReference type="ARBA" id="ARBA00022679"/>
    </source>
</evidence>
<evidence type="ECO:0000256" key="8">
    <source>
        <dbReference type="ARBA" id="ARBA00022801"/>
    </source>
</evidence>
<evidence type="ECO:0000256" key="5">
    <source>
        <dbReference type="ARBA" id="ARBA00022722"/>
    </source>
</evidence>
<evidence type="ECO:0000313" key="14">
    <source>
        <dbReference type="EMBL" id="HIX87461.1"/>
    </source>
</evidence>
<dbReference type="InterPro" id="IPR000160">
    <property type="entry name" value="GGDEF_dom"/>
</dbReference>
<comment type="similarity">
    <text evidence="2">Belongs to the CRISPR-associated Cas10/Csm1 family.</text>
</comment>
<dbReference type="GO" id="GO:0051607">
    <property type="term" value="P:defense response to virus"/>
    <property type="evidence" value="ECO:0007669"/>
    <property type="project" value="UniProtKB-KW"/>
</dbReference>
<dbReference type="GO" id="GO:0004519">
    <property type="term" value="F:endonuclease activity"/>
    <property type="evidence" value="ECO:0007669"/>
    <property type="project" value="UniProtKB-KW"/>
</dbReference>
<feature type="domain" description="GGDEF" evidence="13">
    <location>
        <begin position="576"/>
        <end position="724"/>
    </location>
</feature>
<evidence type="ECO:0000256" key="12">
    <source>
        <dbReference type="ARBA" id="ARBA00032922"/>
    </source>
</evidence>
<dbReference type="Pfam" id="PF01966">
    <property type="entry name" value="HD"/>
    <property type="match status" value="1"/>
</dbReference>
<dbReference type="Gene3D" id="1.10.3210.10">
    <property type="entry name" value="Hypothetical protein af1432"/>
    <property type="match status" value="1"/>
</dbReference>
<evidence type="ECO:0000256" key="7">
    <source>
        <dbReference type="ARBA" id="ARBA00022759"/>
    </source>
</evidence>
<evidence type="ECO:0000256" key="2">
    <source>
        <dbReference type="ARBA" id="ARBA00005700"/>
    </source>
</evidence>
<dbReference type="InterPro" id="IPR006674">
    <property type="entry name" value="HD_domain"/>
</dbReference>
<keyword evidence="7" id="KW-0255">Endonuclease</keyword>
<dbReference type="InterPro" id="IPR052117">
    <property type="entry name" value="Cas10/Csm1_subtype-III-A"/>
</dbReference>
<dbReference type="InterPro" id="IPR041062">
    <property type="entry name" value="Csm1_B"/>
</dbReference>
<evidence type="ECO:0000256" key="9">
    <source>
        <dbReference type="ARBA" id="ARBA00022839"/>
    </source>
</evidence>
<dbReference type="Gene3D" id="3.30.70.270">
    <property type="match status" value="1"/>
</dbReference>
<dbReference type="InterPro" id="IPR043128">
    <property type="entry name" value="Rev_trsase/Diguanyl_cyclase"/>
</dbReference>
<keyword evidence="9" id="KW-0269">Exonuclease</keyword>